<feature type="domain" description="TLC" evidence="8">
    <location>
        <begin position="41"/>
        <end position="236"/>
    </location>
</feature>
<evidence type="ECO:0000313" key="10">
    <source>
        <dbReference type="RefSeq" id="XP_032809864.1"/>
    </source>
</evidence>
<feature type="signal peptide" evidence="7">
    <location>
        <begin position="1"/>
        <end position="16"/>
    </location>
</feature>
<dbReference type="RefSeq" id="XP_032809864.1">
    <property type="nucleotide sequence ID" value="XM_032953973.1"/>
</dbReference>
<feature type="transmembrane region" description="Helical" evidence="6">
    <location>
        <begin position="204"/>
        <end position="225"/>
    </location>
</feature>
<dbReference type="SMART" id="SM00724">
    <property type="entry name" value="TLC"/>
    <property type="match status" value="1"/>
</dbReference>
<dbReference type="InterPro" id="IPR006634">
    <property type="entry name" value="TLC-dom"/>
</dbReference>
<evidence type="ECO:0000256" key="6">
    <source>
        <dbReference type="SAM" id="Phobius"/>
    </source>
</evidence>
<comment type="subcellular location">
    <subcellularLocation>
        <location evidence="1">Membrane</location>
        <topology evidence="1">Multi-pass membrane protein</topology>
    </subcellularLocation>
</comment>
<dbReference type="GO" id="GO:0055091">
    <property type="term" value="P:phospholipid homeostasis"/>
    <property type="evidence" value="ECO:0007669"/>
    <property type="project" value="TreeGrafter"/>
</dbReference>
<accession>A0AAJ7T2X2</accession>
<dbReference type="GO" id="GO:0097035">
    <property type="term" value="P:regulation of membrane lipid distribution"/>
    <property type="evidence" value="ECO:0007669"/>
    <property type="project" value="TreeGrafter"/>
</dbReference>
<evidence type="ECO:0000256" key="4">
    <source>
        <dbReference type="ARBA" id="ARBA00023136"/>
    </source>
</evidence>
<feature type="chain" id="PRO_5042469491" evidence="7">
    <location>
        <begin position="17"/>
        <end position="247"/>
    </location>
</feature>
<evidence type="ECO:0000313" key="9">
    <source>
        <dbReference type="Proteomes" id="UP001318040"/>
    </source>
</evidence>
<gene>
    <name evidence="10" type="primary">TLCD1</name>
</gene>
<dbReference type="GeneID" id="116942272"/>
<keyword evidence="2 5" id="KW-0812">Transmembrane</keyword>
<evidence type="ECO:0000256" key="5">
    <source>
        <dbReference type="PROSITE-ProRule" id="PRU00205"/>
    </source>
</evidence>
<evidence type="ECO:0000256" key="2">
    <source>
        <dbReference type="ARBA" id="ARBA00022692"/>
    </source>
</evidence>
<name>A0AAJ7T2X2_PETMA</name>
<feature type="transmembrane region" description="Helical" evidence="6">
    <location>
        <begin position="134"/>
        <end position="157"/>
    </location>
</feature>
<evidence type="ECO:0000256" key="1">
    <source>
        <dbReference type="ARBA" id="ARBA00004141"/>
    </source>
</evidence>
<proteinExistence type="predicted"/>
<dbReference type="InterPro" id="IPR050846">
    <property type="entry name" value="TLCD"/>
</dbReference>
<evidence type="ECO:0000256" key="3">
    <source>
        <dbReference type="ARBA" id="ARBA00022989"/>
    </source>
</evidence>
<dbReference type="PANTHER" id="PTHR13439">
    <property type="entry name" value="CT120 PROTEIN"/>
    <property type="match status" value="1"/>
</dbReference>
<organism evidence="9 10">
    <name type="scientific">Petromyzon marinus</name>
    <name type="common">Sea lamprey</name>
    <dbReference type="NCBI Taxonomy" id="7757"/>
    <lineage>
        <taxon>Eukaryota</taxon>
        <taxon>Metazoa</taxon>
        <taxon>Chordata</taxon>
        <taxon>Craniata</taxon>
        <taxon>Vertebrata</taxon>
        <taxon>Cyclostomata</taxon>
        <taxon>Hyperoartia</taxon>
        <taxon>Petromyzontiformes</taxon>
        <taxon>Petromyzontidae</taxon>
        <taxon>Petromyzon</taxon>
    </lineage>
</organism>
<dbReference type="GO" id="GO:0005886">
    <property type="term" value="C:plasma membrane"/>
    <property type="evidence" value="ECO:0007669"/>
    <property type="project" value="TreeGrafter"/>
</dbReference>
<feature type="transmembrane region" description="Helical" evidence="6">
    <location>
        <begin position="178"/>
        <end position="198"/>
    </location>
</feature>
<dbReference type="AlphaFoldDB" id="A0AAJ7T2X2"/>
<dbReference type="Pfam" id="PF03798">
    <property type="entry name" value="TRAM_LAG1_CLN8"/>
    <property type="match status" value="1"/>
</dbReference>
<reference evidence="10" key="1">
    <citation type="submission" date="2025-08" db="UniProtKB">
        <authorList>
            <consortium name="RefSeq"/>
        </authorList>
    </citation>
    <scope>IDENTIFICATION</scope>
    <source>
        <tissue evidence="10">Sperm</tissue>
    </source>
</reference>
<keyword evidence="9" id="KW-1185">Reference proteome</keyword>
<keyword evidence="7" id="KW-0732">Signal</keyword>
<dbReference type="PANTHER" id="PTHR13439:SF5">
    <property type="entry name" value="TLC DOMAIN-CONTAINING PROTEIN 1"/>
    <property type="match status" value="1"/>
</dbReference>
<dbReference type="PROSITE" id="PS50922">
    <property type="entry name" value="TLC"/>
    <property type="match status" value="1"/>
</dbReference>
<protein>
    <submittedName>
        <fullName evidence="10">TLC domain-containing protein 1</fullName>
    </submittedName>
</protein>
<dbReference type="GO" id="GO:0007009">
    <property type="term" value="P:plasma membrane organization"/>
    <property type="evidence" value="ECO:0007669"/>
    <property type="project" value="TreeGrafter"/>
</dbReference>
<sequence>MHVAAMGPALLSLLSAVAFRALGPALGPVAPPPAVLRGDATRLWRWQNLRVSMAHALIAGPSALGCLIFFPEVLTDLTSYTLPMNVLLAISTGYFLQDTLDIVWSGQVKASWEFLFHHALVLSCFGYSLLTRQYVAGTTVALLVEVNSVFLHARLLMKLAGANAGCSRAYRLNRYLNAFTYVIFRLGAQAYLTAYVIVQWQLLMHPLFFCIVLNLMNIIMLIYFYRLLLTDFCPRLKQCNNNKFVSD</sequence>
<keyword evidence="4 5" id="KW-0472">Membrane</keyword>
<keyword evidence="3 6" id="KW-1133">Transmembrane helix</keyword>
<dbReference type="KEGG" id="pmrn:116942272"/>
<evidence type="ECO:0000259" key="8">
    <source>
        <dbReference type="PROSITE" id="PS50922"/>
    </source>
</evidence>
<feature type="transmembrane region" description="Helical" evidence="6">
    <location>
        <begin position="53"/>
        <end position="70"/>
    </location>
</feature>
<dbReference type="GO" id="GO:0071709">
    <property type="term" value="P:membrane assembly"/>
    <property type="evidence" value="ECO:0007669"/>
    <property type="project" value="TreeGrafter"/>
</dbReference>
<dbReference type="CTD" id="116238"/>
<dbReference type="Proteomes" id="UP001318040">
    <property type="component" value="Chromosome 14"/>
</dbReference>
<evidence type="ECO:0000256" key="7">
    <source>
        <dbReference type="SAM" id="SignalP"/>
    </source>
</evidence>